<organism evidence="1 2">
    <name type="scientific">Falsihalocynthiibacter arcticus</name>
    <dbReference type="NCBI Taxonomy" id="1579316"/>
    <lineage>
        <taxon>Bacteria</taxon>
        <taxon>Pseudomonadati</taxon>
        <taxon>Pseudomonadota</taxon>
        <taxon>Alphaproteobacteria</taxon>
        <taxon>Rhodobacterales</taxon>
        <taxon>Roseobacteraceae</taxon>
        <taxon>Falsihalocynthiibacter</taxon>
    </lineage>
</organism>
<name>A0A126V5A4_9RHOB</name>
<accession>A0A126V5A4</accession>
<dbReference type="AlphaFoldDB" id="A0A126V5A4"/>
<dbReference type="RefSeq" id="WP_039001576.1">
    <property type="nucleotide sequence ID" value="NZ_CP014327.1"/>
</dbReference>
<keyword evidence="2" id="KW-1185">Reference proteome</keyword>
<evidence type="ECO:0000313" key="1">
    <source>
        <dbReference type="EMBL" id="AML53056.1"/>
    </source>
</evidence>
<dbReference type="KEGG" id="hat:RC74_18940"/>
<dbReference type="EMBL" id="CP014327">
    <property type="protein sequence ID" value="AML53056.1"/>
    <property type="molecule type" value="Genomic_DNA"/>
</dbReference>
<dbReference type="Proteomes" id="UP000070371">
    <property type="component" value="Chromosome"/>
</dbReference>
<proteinExistence type="predicted"/>
<evidence type="ECO:0000313" key="2">
    <source>
        <dbReference type="Proteomes" id="UP000070371"/>
    </source>
</evidence>
<protein>
    <recommendedName>
        <fullName evidence="3">Initiator Rep protein domain-containing protein</fullName>
    </recommendedName>
</protein>
<reference evidence="1 2" key="1">
    <citation type="submission" date="2016-02" db="EMBL/GenBank/DDBJ databases">
        <title>Complete genome sequence of Halocynthiibacter arcticus PAMC 20958t from arctic marine sediment.</title>
        <authorList>
            <person name="Lee Y.M."/>
            <person name="Baek K."/>
            <person name="Lee H.K."/>
            <person name="Shin S.C."/>
        </authorList>
    </citation>
    <scope>NUCLEOTIDE SEQUENCE [LARGE SCALE GENOMIC DNA]</scope>
    <source>
        <strain evidence="1">PAMC 20958</strain>
    </source>
</reference>
<sequence length="267" mass="31215">MFYKSARVQISWALYRRVIECDLSPPSFRVLIGMLLYHDYTGDWQADHIVVPEKARAFLVLSEFRHYVGLAGNKDARTFKKVVRELKQSDLFEDIQLSGDSRVIEWVLAPNVFIDQIDREFYVLLMLSEVAECSTPLEYQILCELSRIHQQRVPQFDTSYLRAIPYAENAVEWKELRRQLVRILGKWGQRKNVGFVVGLLRPTPNLRVAGIVIRAWSETTMWSTKTLYRFPPNSQIVRFYNGKAKSVKPEFVNRVVQKQTSTSRPLR</sequence>
<evidence type="ECO:0008006" key="3">
    <source>
        <dbReference type="Google" id="ProtNLM"/>
    </source>
</evidence>
<gene>
    <name evidence="1" type="ORF">RC74_18940</name>
</gene>